<evidence type="ECO:0000313" key="1">
    <source>
        <dbReference type="EMBL" id="KAA6356763.1"/>
    </source>
</evidence>
<sequence length="24" mass="2623">MITGTSQADTAQFVVTTNQYVFEA</sequence>
<evidence type="ECO:0000313" key="2">
    <source>
        <dbReference type="Proteomes" id="UP000324800"/>
    </source>
</evidence>
<dbReference type="AlphaFoldDB" id="A0A5J4TG78"/>
<protein>
    <submittedName>
        <fullName evidence="1">Uncharacterized protein</fullName>
    </submittedName>
</protein>
<name>A0A5J4TG78_9EUKA</name>
<comment type="caution">
    <text evidence="1">The sequence shown here is derived from an EMBL/GenBank/DDBJ whole genome shotgun (WGS) entry which is preliminary data.</text>
</comment>
<gene>
    <name evidence="1" type="ORF">EZS28_047709</name>
</gene>
<reference evidence="1 2" key="1">
    <citation type="submission" date="2019-03" db="EMBL/GenBank/DDBJ databases">
        <title>Single cell metagenomics reveals metabolic interactions within the superorganism composed of flagellate Streblomastix strix and complex community of Bacteroidetes bacteria on its surface.</title>
        <authorList>
            <person name="Treitli S.C."/>
            <person name="Kolisko M."/>
            <person name="Husnik F."/>
            <person name="Keeling P."/>
            <person name="Hampl V."/>
        </authorList>
    </citation>
    <scope>NUCLEOTIDE SEQUENCE [LARGE SCALE GENOMIC DNA]</scope>
    <source>
        <strain evidence="1">ST1C</strain>
    </source>
</reference>
<dbReference type="Proteomes" id="UP000324800">
    <property type="component" value="Unassembled WGS sequence"/>
</dbReference>
<organism evidence="1 2">
    <name type="scientific">Streblomastix strix</name>
    <dbReference type="NCBI Taxonomy" id="222440"/>
    <lineage>
        <taxon>Eukaryota</taxon>
        <taxon>Metamonada</taxon>
        <taxon>Preaxostyla</taxon>
        <taxon>Oxymonadida</taxon>
        <taxon>Streblomastigidae</taxon>
        <taxon>Streblomastix</taxon>
    </lineage>
</organism>
<proteinExistence type="predicted"/>
<dbReference type="EMBL" id="SNRW01032453">
    <property type="protein sequence ID" value="KAA6356763.1"/>
    <property type="molecule type" value="Genomic_DNA"/>
</dbReference>
<feature type="non-terminal residue" evidence="1">
    <location>
        <position position="24"/>
    </location>
</feature>
<accession>A0A5J4TG78</accession>